<protein>
    <recommendedName>
        <fullName evidence="5">Cytochrome c domain-containing protein</fullName>
    </recommendedName>
</protein>
<dbReference type="GO" id="GO:0046872">
    <property type="term" value="F:metal ion binding"/>
    <property type="evidence" value="ECO:0007669"/>
    <property type="project" value="UniProtKB-KW"/>
</dbReference>
<keyword evidence="1 4" id="KW-0349">Heme</keyword>
<dbReference type="PROSITE" id="PS51007">
    <property type="entry name" value="CYTC"/>
    <property type="match status" value="1"/>
</dbReference>
<evidence type="ECO:0000313" key="7">
    <source>
        <dbReference type="Proteomes" id="UP000571084"/>
    </source>
</evidence>
<accession>A0A840RW74</accession>
<keyword evidence="3 4" id="KW-0408">Iron</keyword>
<comment type="caution">
    <text evidence="6">The sequence shown here is derived from an EMBL/GenBank/DDBJ whole genome shotgun (WGS) entry which is preliminary data.</text>
</comment>
<gene>
    <name evidence="6" type="ORF">HNR39_003701</name>
</gene>
<dbReference type="InterPro" id="IPR009056">
    <property type="entry name" value="Cyt_c-like_dom"/>
</dbReference>
<evidence type="ECO:0000256" key="3">
    <source>
        <dbReference type="ARBA" id="ARBA00023004"/>
    </source>
</evidence>
<organism evidence="6 7">
    <name type="scientific">Glaciimonas immobilis</name>
    <dbReference type="NCBI Taxonomy" id="728004"/>
    <lineage>
        <taxon>Bacteria</taxon>
        <taxon>Pseudomonadati</taxon>
        <taxon>Pseudomonadota</taxon>
        <taxon>Betaproteobacteria</taxon>
        <taxon>Burkholderiales</taxon>
        <taxon>Oxalobacteraceae</taxon>
        <taxon>Glaciimonas</taxon>
    </lineage>
</organism>
<evidence type="ECO:0000256" key="2">
    <source>
        <dbReference type="ARBA" id="ARBA00022723"/>
    </source>
</evidence>
<evidence type="ECO:0000259" key="5">
    <source>
        <dbReference type="PROSITE" id="PS51007"/>
    </source>
</evidence>
<dbReference type="GO" id="GO:0009055">
    <property type="term" value="F:electron transfer activity"/>
    <property type="evidence" value="ECO:0007669"/>
    <property type="project" value="InterPro"/>
</dbReference>
<dbReference type="Proteomes" id="UP000571084">
    <property type="component" value="Unassembled WGS sequence"/>
</dbReference>
<dbReference type="RefSeq" id="WP_245182481.1">
    <property type="nucleotide sequence ID" value="NZ_JAAOZT010000017.1"/>
</dbReference>
<keyword evidence="2 4" id="KW-0479">Metal-binding</keyword>
<sequence>MAGNLEIAQRLSVRRRLAGFILLMMVMLLVLTVSNTLADPLTGNDAALQLYRKGMLPFGLMVRAEWGANGSVKGAEAACVNCHRRSGFGTTEGKFVIPPIAGRYLFRPHGNQPEDIDFRYGAGFIPKHQPYTDATLANAIRNGIGRDGKPLNALMPRFVFDDVTMAALIDYLKVLSSDGVLGVTDDTLHFATIITPDADPVKRQGMLDVLERFFRDKNEFIRGGFQRMKSDKGIMYRVSRKWQLHVWELTGGPDVWEQQLHARMIAEPVFAIVSGLGGTTWAPIHRFCEREAIPCLLPNVEIPVNTENDFYTIYFSRGVLLEAELLAYRLRHKYVTPGRRRLVQVFREGDIGPQASAALADALKIAGWQSTSRVLKLSDNAAELAKAVDSVAASDVLVLWLRPPDLALLPSSPKPGESLFLSGVMAQLENAPLPPAWRENALMTYPFDLPEVRKVRMNFPLGWFKIRNIPVVSERVQADTYLACQILSESLGDMLDSFVRDYLIEQVEAMLSRRLVNGYYPRLGLAPGQRFASKGGYIVRFAQQGSMQPIVDGDWIVP</sequence>
<evidence type="ECO:0000313" key="6">
    <source>
        <dbReference type="EMBL" id="MBB5201843.1"/>
    </source>
</evidence>
<keyword evidence="7" id="KW-1185">Reference proteome</keyword>
<dbReference type="AlphaFoldDB" id="A0A840RW74"/>
<reference evidence="6 7" key="1">
    <citation type="submission" date="2020-08" db="EMBL/GenBank/DDBJ databases">
        <title>Genomic Encyclopedia of Type Strains, Phase IV (KMG-IV): sequencing the most valuable type-strain genomes for metagenomic binning, comparative biology and taxonomic classification.</title>
        <authorList>
            <person name="Goeker M."/>
        </authorList>
    </citation>
    <scope>NUCLEOTIDE SEQUENCE [LARGE SCALE GENOMIC DNA]</scope>
    <source>
        <strain evidence="6 7">DSM 23240</strain>
    </source>
</reference>
<dbReference type="SUPFAM" id="SSF46626">
    <property type="entry name" value="Cytochrome c"/>
    <property type="match status" value="1"/>
</dbReference>
<name>A0A840RW74_9BURK</name>
<dbReference type="InterPro" id="IPR036909">
    <property type="entry name" value="Cyt_c-like_dom_sf"/>
</dbReference>
<evidence type="ECO:0000256" key="1">
    <source>
        <dbReference type="ARBA" id="ARBA00022617"/>
    </source>
</evidence>
<feature type="domain" description="Cytochrome c" evidence="5">
    <location>
        <begin position="49"/>
        <end position="176"/>
    </location>
</feature>
<dbReference type="GO" id="GO:0020037">
    <property type="term" value="F:heme binding"/>
    <property type="evidence" value="ECO:0007669"/>
    <property type="project" value="InterPro"/>
</dbReference>
<dbReference type="EMBL" id="JACHHQ010000008">
    <property type="protein sequence ID" value="MBB5201843.1"/>
    <property type="molecule type" value="Genomic_DNA"/>
</dbReference>
<proteinExistence type="predicted"/>
<dbReference type="Gene3D" id="1.10.760.10">
    <property type="entry name" value="Cytochrome c-like domain"/>
    <property type="match status" value="1"/>
</dbReference>
<evidence type="ECO:0000256" key="4">
    <source>
        <dbReference type="PROSITE-ProRule" id="PRU00433"/>
    </source>
</evidence>